<organism evidence="3 4">
    <name type="scientific">Prorocentrum cordatum</name>
    <dbReference type="NCBI Taxonomy" id="2364126"/>
    <lineage>
        <taxon>Eukaryota</taxon>
        <taxon>Sar</taxon>
        <taxon>Alveolata</taxon>
        <taxon>Dinophyceae</taxon>
        <taxon>Prorocentrales</taxon>
        <taxon>Prorocentraceae</taxon>
        <taxon>Prorocentrum</taxon>
    </lineage>
</organism>
<gene>
    <name evidence="3" type="ORF">PCOR1329_LOCUS67507</name>
</gene>
<name>A0ABN9WHV7_9DINO</name>
<feature type="compositionally biased region" description="Basic and acidic residues" evidence="1">
    <location>
        <begin position="25"/>
        <end position="36"/>
    </location>
</feature>
<dbReference type="Proteomes" id="UP001189429">
    <property type="component" value="Unassembled WGS sequence"/>
</dbReference>
<feature type="non-terminal residue" evidence="3">
    <location>
        <position position="151"/>
    </location>
</feature>
<evidence type="ECO:0000256" key="2">
    <source>
        <dbReference type="SAM" id="Phobius"/>
    </source>
</evidence>
<protein>
    <submittedName>
        <fullName evidence="3">Uncharacterized protein</fullName>
    </submittedName>
</protein>
<feature type="transmembrane region" description="Helical" evidence="2">
    <location>
        <begin position="130"/>
        <end position="149"/>
    </location>
</feature>
<keyword evidence="2" id="KW-0472">Membrane</keyword>
<accession>A0ABN9WHV7</accession>
<reference evidence="3" key="1">
    <citation type="submission" date="2023-10" db="EMBL/GenBank/DDBJ databases">
        <authorList>
            <person name="Chen Y."/>
            <person name="Shah S."/>
            <person name="Dougan E. K."/>
            <person name="Thang M."/>
            <person name="Chan C."/>
        </authorList>
    </citation>
    <scope>NUCLEOTIDE SEQUENCE [LARGE SCALE GENOMIC DNA]</scope>
</reference>
<keyword evidence="2" id="KW-0812">Transmembrane</keyword>
<sequence>MAAAASPRDVEAQLAAPTPTATDSDSDRTDSDRTDGDSEGASTRPAATGPAATALAAAAAGPAATGPSAAGPAKCAARPGSGRPRCCLGALRGLLTPAQWLYCAGAVLLELVLVWLTRQTMTSSPAGGEVWVYNIAHLMLVCLYPRAAAAP</sequence>
<dbReference type="EMBL" id="CAUYUJ010018752">
    <property type="protein sequence ID" value="CAK0886062.1"/>
    <property type="molecule type" value="Genomic_DNA"/>
</dbReference>
<keyword evidence="2" id="KW-1133">Transmembrane helix</keyword>
<proteinExistence type="predicted"/>
<feature type="transmembrane region" description="Helical" evidence="2">
    <location>
        <begin position="100"/>
        <end position="118"/>
    </location>
</feature>
<evidence type="ECO:0000256" key="1">
    <source>
        <dbReference type="SAM" id="MobiDB-lite"/>
    </source>
</evidence>
<evidence type="ECO:0000313" key="4">
    <source>
        <dbReference type="Proteomes" id="UP001189429"/>
    </source>
</evidence>
<feature type="compositionally biased region" description="Low complexity" evidence="1">
    <location>
        <begin position="40"/>
        <end position="73"/>
    </location>
</feature>
<feature type="region of interest" description="Disordered" evidence="1">
    <location>
        <begin position="1"/>
        <end position="75"/>
    </location>
</feature>
<evidence type="ECO:0000313" key="3">
    <source>
        <dbReference type="EMBL" id="CAK0886062.1"/>
    </source>
</evidence>
<comment type="caution">
    <text evidence="3">The sequence shown here is derived from an EMBL/GenBank/DDBJ whole genome shotgun (WGS) entry which is preliminary data.</text>
</comment>
<keyword evidence="4" id="KW-1185">Reference proteome</keyword>